<dbReference type="InterPro" id="IPR016181">
    <property type="entry name" value="Acyl_CoA_acyltransferase"/>
</dbReference>
<gene>
    <name evidence="2" type="ORF">FC48_GL001928</name>
</gene>
<dbReference type="Pfam" id="PF13302">
    <property type="entry name" value="Acetyltransf_3"/>
    <property type="match status" value="1"/>
</dbReference>
<feature type="domain" description="N-acetyltransferase" evidence="1">
    <location>
        <begin position="18"/>
        <end position="66"/>
    </location>
</feature>
<comment type="caution">
    <text evidence="2">The sequence shown here is derived from an EMBL/GenBank/DDBJ whole genome shotgun (WGS) entry which is preliminary data.</text>
</comment>
<dbReference type="GO" id="GO:0016747">
    <property type="term" value="F:acyltransferase activity, transferring groups other than amino-acyl groups"/>
    <property type="evidence" value="ECO:0007669"/>
    <property type="project" value="InterPro"/>
</dbReference>
<name>A0A0R2B9W4_9LACO</name>
<evidence type="ECO:0000313" key="3">
    <source>
        <dbReference type="Proteomes" id="UP000051612"/>
    </source>
</evidence>
<accession>A0A0R2B9W4</accession>
<protein>
    <recommendedName>
        <fullName evidence="1">N-acetyltransferase domain-containing protein</fullName>
    </recommendedName>
</protein>
<dbReference type="AlphaFoldDB" id="A0A0R2B9W4"/>
<dbReference type="SUPFAM" id="SSF55729">
    <property type="entry name" value="Acyl-CoA N-acyltransferases (Nat)"/>
    <property type="match status" value="1"/>
</dbReference>
<sequence length="83" mass="9126">MNPQPLLFAKAAKLETKRLVLRPVCLTDAKDMYEYASDPQVTKWLSFPTHQTLDESKEASATHFMANGASSIAIQINSSGRSA</sequence>
<organism evidence="2 3">
    <name type="scientific">Ligilactobacillus murinus DSM 20452 = NBRC 14221</name>
    <dbReference type="NCBI Taxonomy" id="1423772"/>
    <lineage>
        <taxon>Bacteria</taxon>
        <taxon>Bacillati</taxon>
        <taxon>Bacillota</taxon>
        <taxon>Bacilli</taxon>
        <taxon>Lactobacillales</taxon>
        <taxon>Lactobacillaceae</taxon>
        <taxon>Ligilactobacillus</taxon>
    </lineage>
</organism>
<dbReference type="InterPro" id="IPR000182">
    <property type="entry name" value="GNAT_dom"/>
</dbReference>
<proteinExistence type="predicted"/>
<dbReference type="Proteomes" id="UP000051612">
    <property type="component" value="Unassembled WGS sequence"/>
</dbReference>
<evidence type="ECO:0000313" key="2">
    <source>
        <dbReference type="EMBL" id="KRM76189.1"/>
    </source>
</evidence>
<dbReference type="EMBL" id="AYYN01000045">
    <property type="protein sequence ID" value="KRM76189.1"/>
    <property type="molecule type" value="Genomic_DNA"/>
</dbReference>
<reference evidence="2 3" key="1">
    <citation type="journal article" date="2015" name="Genome Announc.">
        <title>Expanding the biotechnology potential of lactobacilli through comparative genomics of 213 strains and associated genera.</title>
        <authorList>
            <person name="Sun Z."/>
            <person name="Harris H.M."/>
            <person name="McCann A."/>
            <person name="Guo C."/>
            <person name="Argimon S."/>
            <person name="Zhang W."/>
            <person name="Yang X."/>
            <person name="Jeffery I.B."/>
            <person name="Cooney J.C."/>
            <person name="Kagawa T.F."/>
            <person name="Liu W."/>
            <person name="Song Y."/>
            <person name="Salvetti E."/>
            <person name="Wrobel A."/>
            <person name="Rasinkangas P."/>
            <person name="Parkhill J."/>
            <person name="Rea M.C."/>
            <person name="O'Sullivan O."/>
            <person name="Ritari J."/>
            <person name="Douillard F.P."/>
            <person name="Paul Ross R."/>
            <person name="Yang R."/>
            <person name="Briner A.E."/>
            <person name="Felis G.E."/>
            <person name="de Vos W.M."/>
            <person name="Barrangou R."/>
            <person name="Klaenhammer T.R."/>
            <person name="Caufield P.W."/>
            <person name="Cui Y."/>
            <person name="Zhang H."/>
            <person name="O'Toole P.W."/>
        </authorList>
    </citation>
    <scope>NUCLEOTIDE SEQUENCE [LARGE SCALE GENOMIC DNA]</scope>
    <source>
        <strain evidence="2 3">DSM 20452</strain>
    </source>
</reference>
<dbReference type="Gene3D" id="3.40.630.30">
    <property type="match status" value="1"/>
</dbReference>
<dbReference type="PATRIC" id="fig|1423772.3.peg.2062"/>
<evidence type="ECO:0000259" key="1">
    <source>
        <dbReference type="Pfam" id="PF13302"/>
    </source>
</evidence>